<feature type="transmembrane region" description="Helical" evidence="2">
    <location>
        <begin position="79"/>
        <end position="98"/>
    </location>
</feature>
<feature type="compositionally biased region" description="Polar residues" evidence="1">
    <location>
        <begin position="264"/>
        <end position="277"/>
    </location>
</feature>
<feature type="transmembrane region" description="Helical" evidence="2">
    <location>
        <begin position="12"/>
        <end position="35"/>
    </location>
</feature>
<sequence>MELWFAFKKTRIVFFSITAIIGLAWTILLSVFTAIKWGIFIKTQRWVLLGLIALSGVTSLLLYFMMVAAFIYKWEVVRIALLLGLHVAATVLVITMSADFPCSTTGGGCMTVHFISLVGTLITTGLLTVYTFFLPVIPFIPRPDNTEDSKSNLHISKLSSDSSKTLVDEEKMIGEQMYVEVESVEATLQVSTGNDIERAPSYKSETSMWSAETGTTTPSLKSPSPAGHTSAPSILNSPNGTLSPGSRIHFAIPPRPTVGLPASPFSSERMNRSTPQLHDSARSGPRLQNVPPRSTSIHTSRPSRYNENQMPLPPVPIRTESPVMNRNPIRRPQVPLNTTPSLFQPPIAGSSMRDNTAGVGSRPPVGTVIPRPPRGIPVRSATVDASQPYQFRRVMYAPELLARRQSAAHMFPYPQDMQEQQFTNYGATDIRRLRSVPTQGGDNIRRVPMRANVPSRAGAPVDPAAWQRLVLDAANGTR</sequence>
<keyword evidence="2" id="KW-1133">Transmembrane helix</keyword>
<evidence type="ECO:0000256" key="2">
    <source>
        <dbReference type="SAM" id="Phobius"/>
    </source>
</evidence>
<feature type="transmembrane region" description="Helical" evidence="2">
    <location>
        <begin position="110"/>
        <end position="133"/>
    </location>
</feature>
<feature type="compositionally biased region" description="Polar residues" evidence="1">
    <location>
        <begin position="230"/>
        <end position="244"/>
    </location>
</feature>
<protein>
    <submittedName>
        <fullName evidence="3">Uncharacterized protein</fullName>
    </submittedName>
</protein>
<dbReference type="Proteomes" id="UP000076761">
    <property type="component" value="Unassembled WGS sequence"/>
</dbReference>
<reference evidence="3 4" key="1">
    <citation type="journal article" date="2016" name="Mol. Biol. Evol.">
        <title>Comparative Genomics of Early-Diverging Mushroom-Forming Fungi Provides Insights into the Origins of Lignocellulose Decay Capabilities.</title>
        <authorList>
            <person name="Nagy L.G."/>
            <person name="Riley R."/>
            <person name="Tritt A."/>
            <person name="Adam C."/>
            <person name="Daum C."/>
            <person name="Floudas D."/>
            <person name="Sun H."/>
            <person name="Yadav J.S."/>
            <person name="Pangilinan J."/>
            <person name="Larsson K.H."/>
            <person name="Matsuura K."/>
            <person name="Barry K."/>
            <person name="Labutti K."/>
            <person name="Kuo R."/>
            <person name="Ohm R.A."/>
            <person name="Bhattacharya S.S."/>
            <person name="Shirouzu T."/>
            <person name="Yoshinaga Y."/>
            <person name="Martin F.M."/>
            <person name="Grigoriev I.V."/>
            <person name="Hibbett D.S."/>
        </authorList>
    </citation>
    <scope>NUCLEOTIDE SEQUENCE [LARGE SCALE GENOMIC DNA]</scope>
    <source>
        <strain evidence="3 4">HHB14362 ss-1</strain>
    </source>
</reference>
<dbReference type="EMBL" id="KV425567">
    <property type="protein sequence ID" value="KZT26294.1"/>
    <property type="molecule type" value="Genomic_DNA"/>
</dbReference>
<keyword evidence="2" id="KW-0472">Membrane</keyword>
<feature type="transmembrane region" description="Helical" evidence="2">
    <location>
        <begin position="47"/>
        <end position="72"/>
    </location>
</feature>
<dbReference type="OrthoDB" id="2666783at2759"/>
<name>A0A165T8C8_9AGAM</name>
<feature type="compositionally biased region" description="Polar residues" evidence="1">
    <location>
        <begin position="291"/>
        <end position="309"/>
    </location>
</feature>
<dbReference type="AlphaFoldDB" id="A0A165T8C8"/>
<proteinExistence type="predicted"/>
<dbReference type="STRING" id="1314782.A0A165T8C8"/>
<feature type="compositionally biased region" description="Polar residues" evidence="1">
    <location>
        <begin position="203"/>
        <end position="222"/>
    </location>
</feature>
<organism evidence="3 4">
    <name type="scientific">Neolentinus lepideus HHB14362 ss-1</name>
    <dbReference type="NCBI Taxonomy" id="1314782"/>
    <lineage>
        <taxon>Eukaryota</taxon>
        <taxon>Fungi</taxon>
        <taxon>Dikarya</taxon>
        <taxon>Basidiomycota</taxon>
        <taxon>Agaricomycotina</taxon>
        <taxon>Agaricomycetes</taxon>
        <taxon>Gloeophyllales</taxon>
        <taxon>Gloeophyllaceae</taxon>
        <taxon>Neolentinus</taxon>
    </lineage>
</organism>
<gene>
    <name evidence="3" type="ORF">NEOLEDRAFT_1177709</name>
</gene>
<keyword evidence="2" id="KW-0812">Transmembrane</keyword>
<keyword evidence="4" id="KW-1185">Reference proteome</keyword>
<feature type="region of interest" description="Disordered" evidence="1">
    <location>
        <begin position="197"/>
        <end position="376"/>
    </location>
</feature>
<accession>A0A165T8C8</accession>
<evidence type="ECO:0000313" key="4">
    <source>
        <dbReference type="Proteomes" id="UP000076761"/>
    </source>
</evidence>
<evidence type="ECO:0000256" key="1">
    <source>
        <dbReference type="SAM" id="MobiDB-lite"/>
    </source>
</evidence>
<evidence type="ECO:0000313" key="3">
    <source>
        <dbReference type="EMBL" id="KZT26294.1"/>
    </source>
</evidence>
<dbReference type="InParanoid" id="A0A165T8C8"/>